<dbReference type="PANTHER" id="PTHR22617:SF23">
    <property type="entry name" value="CHEMOTAXIS PROTEIN CHEW"/>
    <property type="match status" value="1"/>
</dbReference>
<dbReference type="GO" id="GO:0006935">
    <property type="term" value="P:chemotaxis"/>
    <property type="evidence" value="ECO:0007669"/>
    <property type="project" value="InterPro"/>
</dbReference>
<dbReference type="GO" id="GO:0007165">
    <property type="term" value="P:signal transduction"/>
    <property type="evidence" value="ECO:0007669"/>
    <property type="project" value="InterPro"/>
</dbReference>
<dbReference type="SUPFAM" id="SSF50341">
    <property type="entry name" value="CheW-like"/>
    <property type="match status" value="1"/>
</dbReference>
<proteinExistence type="predicted"/>
<dbReference type="Gene3D" id="2.30.30.40">
    <property type="entry name" value="SH3 Domains"/>
    <property type="match status" value="1"/>
</dbReference>
<dbReference type="InterPro" id="IPR036061">
    <property type="entry name" value="CheW-like_dom_sf"/>
</dbReference>
<dbReference type="Proteomes" id="UP000037043">
    <property type="component" value="Unassembled WGS sequence"/>
</dbReference>
<keyword evidence="3" id="KW-1185">Reference proteome</keyword>
<dbReference type="PANTHER" id="PTHR22617">
    <property type="entry name" value="CHEMOTAXIS SENSOR HISTIDINE KINASE-RELATED"/>
    <property type="match status" value="1"/>
</dbReference>
<evidence type="ECO:0000259" key="1">
    <source>
        <dbReference type="PROSITE" id="PS50851"/>
    </source>
</evidence>
<evidence type="ECO:0000313" key="2">
    <source>
        <dbReference type="EMBL" id="KOA21063.1"/>
    </source>
</evidence>
<accession>A0A0L6ZE25</accession>
<dbReference type="GO" id="GO:0005829">
    <property type="term" value="C:cytosol"/>
    <property type="evidence" value="ECO:0007669"/>
    <property type="project" value="TreeGrafter"/>
</dbReference>
<gene>
    <name evidence="2" type="primary">cheW_2</name>
    <name evidence="2" type="ORF">CLHOM_06510</name>
</gene>
<dbReference type="SMART" id="SM00260">
    <property type="entry name" value="CheW"/>
    <property type="match status" value="1"/>
</dbReference>
<organism evidence="2 3">
    <name type="scientific">Clostridium homopropionicum DSM 5847</name>
    <dbReference type="NCBI Taxonomy" id="1121318"/>
    <lineage>
        <taxon>Bacteria</taxon>
        <taxon>Bacillati</taxon>
        <taxon>Bacillota</taxon>
        <taxon>Clostridia</taxon>
        <taxon>Eubacteriales</taxon>
        <taxon>Clostridiaceae</taxon>
        <taxon>Clostridium</taxon>
    </lineage>
</organism>
<comment type="caution">
    <text evidence="2">The sequence shown here is derived from an EMBL/GenBank/DDBJ whole genome shotgun (WGS) entry which is preliminary data.</text>
</comment>
<name>A0A0L6ZE25_9CLOT</name>
<dbReference type="Pfam" id="PF01584">
    <property type="entry name" value="CheW"/>
    <property type="match status" value="1"/>
</dbReference>
<evidence type="ECO:0000313" key="3">
    <source>
        <dbReference type="Proteomes" id="UP000037043"/>
    </source>
</evidence>
<dbReference type="EMBL" id="LHUR01000011">
    <property type="protein sequence ID" value="KOA21063.1"/>
    <property type="molecule type" value="Genomic_DNA"/>
</dbReference>
<dbReference type="PROSITE" id="PS50851">
    <property type="entry name" value="CHEW"/>
    <property type="match status" value="1"/>
</dbReference>
<dbReference type="RefSeq" id="WP_052220241.1">
    <property type="nucleotide sequence ID" value="NZ_LHUR01000011.1"/>
</dbReference>
<dbReference type="InterPro" id="IPR002545">
    <property type="entry name" value="CheW-lke_dom"/>
</dbReference>
<sequence>MNEKEVKVLIFCINNEYYATDIMEVERILGYETPTQLPDSPDFIKGVINYEGNILPIMSLAKKFGLPSGEIKDETKIIIAKQEKNKIGIIVDVVSEVCDVKVENIEEAPEIVAGISKRYIKGLIKINKKIIIFLNLATILTSEEKELILR</sequence>
<dbReference type="Gene3D" id="2.40.50.180">
    <property type="entry name" value="CheA-289, Domain 4"/>
    <property type="match status" value="1"/>
</dbReference>
<protein>
    <submittedName>
        <fullName evidence="2">Chemotaxis protein CheW</fullName>
    </submittedName>
</protein>
<dbReference type="STRING" id="36844.SAMN04488501_10469"/>
<dbReference type="PATRIC" id="fig|1121318.3.peg.653"/>
<feature type="domain" description="CheW-like" evidence="1">
    <location>
        <begin position="5"/>
        <end position="145"/>
    </location>
</feature>
<dbReference type="AlphaFoldDB" id="A0A0L6ZE25"/>
<reference evidence="3" key="1">
    <citation type="submission" date="2015-08" db="EMBL/GenBank/DDBJ databases">
        <title>Genome sequence of the strict anaerobe Clostridium homopropionicum LuHBu1 (DSM 5847T).</title>
        <authorList>
            <person name="Poehlein A."/>
            <person name="Beck M."/>
            <person name="Schiel-Bengelsdorf B."/>
            <person name="Bengelsdorf F.R."/>
            <person name="Daniel R."/>
            <person name="Duerre P."/>
        </authorList>
    </citation>
    <scope>NUCLEOTIDE SEQUENCE [LARGE SCALE GENOMIC DNA]</scope>
    <source>
        <strain evidence="3">DSM 5847</strain>
    </source>
</reference>
<dbReference type="InterPro" id="IPR039315">
    <property type="entry name" value="CheW"/>
</dbReference>